<evidence type="ECO:0000256" key="7">
    <source>
        <dbReference type="SAM" id="Phobius"/>
    </source>
</evidence>
<name>X6MAU7_RETFI</name>
<keyword evidence="5 7" id="KW-1133">Transmembrane helix</keyword>
<dbReference type="EMBL" id="ASPP01022721">
    <property type="protein sequence ID" value="ETO11138.1"/>
    <property type="molecule type" value="Genomic_DNA"/>
</dbReference>
<dbReference type="GO" id="GO:0005765">
    <property type="term" value="C:lysosomal membrane"/>
    <property type="evidence" value="ECO:0007669"/>
    <property type="project" value="TreeGrafter"/>
</dbReference>
<keyword evidence="9" id="KW-1185">Reference proteome</keyword>
<dbReference type="GO" id="GO:0030660">
    <property type="term" value="C:Golgi-associated vesicle membrane"/>
    <property type="evidence" value="ECO:0007669"/>
    <property type="project" value="TreeGrafter"/>
</dbReference>
<proteinExistence type="inferred from homology"/>
<dbReference type="InterPro" id="IPR007369">
    <property type="entry name" value="Peptidase_A22B_SPP"/>
</dbReference>
<feature type="transmembrane region" description="Helical" evidence="7">
    <location>
        <begin position="196"/>
        <end position="217"/>
    </location>
</feature>
<evidence type="ECO:0000313" key="8">
    <source>
        <dbReference type="EMBL" id="ETO11138.1"/>
    </source>
</evidence>
<organism evidence="8 9">
    <name type="scientific">Reticulomyxa filosa</name>
    <dbReference type="NCBI Taxonomy" id="46433"/>
    <lineage>
        <taxon>Eukaryota</taxon>
        <taxon>Sar</taxon>
        <taxon>Rhizaria</taxon>
        <taxon>Retaria</taxon>
        <taxon>Foraminifera</taxon>
        <taxon>Monothalamids</taxon>
        <taxon>Reticulomyxidae</taxon>
        <taxon>Reticulomyxa</taxon>
    </lineage>
</organism>
<evidence type="ECO:0000256" key="5">
    <source>
        <dbReference type="ARBA" id="ARBA00022989"/>
    </source>
</evidence>
<keyword evidence="4" id="KW-0378">Hydrolase</keyword>
<feature type="transmembrane region" description="Helical" evidence="7">
    <location>
        <begin position="429"/>
        <end position="451"/>
    </location>
</feature>
<reference evidence="8 9" key="1">
    <citation type="journal article" date="2013" name="Curr. Biol.">
        <title>The Genome of the Foraminiferan Reticulomyxa filosa.</title>
        <authorList>
            <person name="Glockner G."/>
            <person name="Hulsmann N."/>
            <person name="Schleicher M."/>
            <person name="Noegel A.A."/>
            <person name="Eichinger L."/>
            <person name="Gallinger C."/>
            <person name="Pawlowski J."/>
            <person name="Sierra R."/>
            <person name="Euteneuer U."/>
            <person name="Pillet L."/>
            <person name="Moustafa A."/>
            <person name="Platzer M."/>
            <person name="Groth M."/>
            <person name="Szafranski K."/>
            <person name="Schliwa M."/>
        </authorList>
    </citation>
    <scope>NUCLEOTIDE SEQUENCE [LARGE SCALE GENOMIC DNA]</scope>
</reference>
<dbReference type="GO" id="GO:0098554">
    <property type="term" value="C:cytoplasmic side of endoplasmic reticulum membrane"/>
    <property type="evidence" value="ECO:0007669"/>
    <property type="project" value="TreeGrafter"/>
</dbReference>
<evidence type="ECO:0000256" key="4">
    <source>
        <dbReference type="ARBA" id="ARBA00022801"/>
    </source>
</evidence>
<comment type="subcellular location">
    <subcellularLocation>
        <location evidence="1">Endomembrane system</location>
        <topology evidence="1">Multi-pass membrane protein</topology>
    </subcellularLocation>
</comment>
<feature type="transmembrane region" description="Helical" evidence="7">
    <location>
        <begin position="295"/>
        <end position="317"/>
    </location>
</feature>
<keyword evidence="6 7" id="KW-0472">Membrane</keyword>
<evidence type="ECO:0000256" key="1">
    <source>
        <dbReference type="ARBA" id="ARBA00004127"/>
    </source>
</evidence>
<accession>X6MAU7</accession>
<dbReference type="PANTHER" id="PTHR12174">
    <property type="entry name" value="SIGNAL PEPTIDE PEPTIDASE"/>
    <property type="match status" value="1"/>
</dbReference>
<dbReference type="Pfam" id="PF04258">
    <property type="entry name" value="Peptidase_A22B"/>
    <property type="match status" value="1"/>
</dbReference>
<feature type="transmembrane region" description="Helical" evidence="7">
    <location>
        <begin position="338"/>
        <end position="358"/>
    </location>
</feature>
<evidence type="ECO:0008006" key="10">
    <source>
        <dbReference type="Google" id="ProtNLM"/>
    </source>
</evidence>
<dbReference type="OrthoDB" id="29661at2759"/>
<sequence length="466" mass="53448">MLLFVVERQSVNLAKTLEVSQSLIQLLFQSHLWAVTRGTQHIQATKKGTVLIVSFDESISPMSASEDDFGQHFFFFLFSLFMFLSERIKQQQMRLNREIQCAKEFVDPNNNVPDGVISHMEVSIEPYNAKFWDLTMFVMIMVATAVVGLGETKKKKKKGAYYSSDKERNKYFSILRGQNIALHYFRDRQEVQEIDVAMAWSFVIVASIGLLTMFYFVQYLFKIILLFFMITSINGLTTIGSHVIEYFYPSLLLRPSVFRGHCLGDEINMKWSDVIALIPALYISIQWYLFRFESWAWILQNCLVFFCLGLMSDTGYIQVIETNIPKTLQLPNLKIASILLGTAFFYDIFWVFISPFFFSKSVMVTVATYTHENVHDTLPVMLKFPKINDPLHGPMILGLGDIALPGLFISFLLRFDYLNRSVGFSSDKGYFLPSLIGYAVGLLLTDINMIVMQQGQVGLFLLTISD</sequence>
<dbReference type="InterPro" id="IPR006639">
    <property type="entry name" value="Preselin/SPP"/>
</dbReference>
<feature type="transmembrane region" description="Helical" evidence="7">
    <location>
        <begin position="395"/>
        <end position="417"/>
    </location>
</feature>
<feature type="transmembrane region" description="Helical" evidence="7">
    <location>
        <begin position="131"/>
        <end position="149"/>
    </location>
</feature>
<evidence type="ECO:0000256" key="2">
    <source>
        <dbReference type="ARBA" id="ARBA00006859"/>
    </source>
</evidence>
<comment type="caution">
    <text evidence="8">The sequence shown here is derived from an EMBL/GenBank/DDBJ whole genome shotgun (WGS) entry which is preliminary data.</text>
</comment>
<comment type="similarity">
    <text evidence="2">Belongs to the peptidase A22B family.</text>
</comment>
<evidence type="ECO:0000313" key="9">
    <source>
        <dbReference type="Proteomes" id="UP000023152"/>
    </source>
</evidence>
<protein>
    <recommendedName>
        <fullName evidence="10">Signal peptide peptidase</fullName>
    </recommendedName>
</protein>
<dbReference type="GO" id="GO:0033619">
    <property type="term" value="P:membrane protein proteolysis"/>
    <property type="evidence" value="ECO:0007669"/>
    <property type="project" value="TreeGrafter"/>
</dbReference>
<dbReference type="SMART" id="SM00730">
    <property type="entry name" value="PSN"/>
    <property type="match status" value="1"/>
</dbReference>
<feature type="transmembrane region" description="Helical" evidence="7">
    <location>
        <begin position="223"/>
        <end position="248"/>
    </location>
</feature>
<evidence type="ECO:0000256" key="3">
    <source>
        <dbReference type="ARBA" id="ARBA00022692"/>
    </source>
</evidence>
<dbReference type="GO" id="GO:0098553">
    <property type="term" value="C:lumenal side of endoplasmic reticulum membrane"/>
    <property type="evidence" value="ECO:0007669"/>
    <property type="project" value="TreeGrafter"/>
</dbReference>
<feature type="transmembrane region" description="Helical" evidence="7">
    <location>
        <begin position="269"/>
        <end position="289"/>
    </location>
</feature>
<dbReference type="PANTHER" id="PTHR12174:SF103">
    <property type="entry name" value="INTRAMEMBRANE PROTEASE (IMPAS) FAMILY"/>
    <property type="match status" value="1"/>
</dbReference>
<dbReference type="AlphaFoldDB" id="X6MAU7"/>
<keyword evidence="3 7" id="KW-0812">Transmembrane</keyword>
<dbReference type="GO" id="GO:0042500">
    <property type="term" value="F:aspartic endopeptidase activity, intramembrane cleaving"/>
    <property type="evidence" value="ECO:0007669"/>
    <property type="project" value="InterPro"/>
</dbReference>
<evidence type="ECO:0000256" key="6">
    <source>
        <dbReference type="ARBA" id="ARBA00023136"/>
    </source>
</evidence>
<dbReference type="Proteomes" id="UP000023152">
    <property type="component" value="Unassembled WGS sequence"/>
</dbReference>
<gene>
    <name evidence="8" type="ORF">RFI_26237</name>
</gene>